<organism evidence="12 13">
    <name type="scientific">Aquabacterium lacunae</name>
    <dbReference type="NCBI Taxonomy" id="2528630"/>
    <lineage>
        <taxon>Bacteria</taxon>
        <taxon>Pseudomonadati</taxon>
        <taxon>Pseudomonadota</taxon>
        <taxon>Betaproteobacteria</taxon>
        <taxon>Burkholderiales</taxon>
        <taxon>Aquabacterium</taxon>
    </lineage>
</organism>
<dbReference type="SMART" id="SM00490">
    <property type="entry name" value="HELICc"/>
    <property type="match status" value="1"/>
</dbReference>
<dbReference type="InterPro" id="IPR014001">
    <property type="entry name" value="Helicase_ATP-bd"/>
</dbReference>
<evidence type="ECO:0000256" key="7">
    <source>
        <dbReference type="ARBA" id="ARBA00023204"/>
    </source>
</evidence>
<keyword evidence="13" id="KW-1185">Reference proteome</keyword>
<evidence type="ECO:0000259" key="10">
    <source>
        <dbReference type="PROSITE" id="PS51192"/>
    </source>
</evidence>
<feature type="domain" description="Helicase ATP-binding" evidence="10">
    <location>
        <begin position="30"/>
        <end position="216"/>
    </location>
</feature>
<dbReference type="InterPro" id="IPR001650">
    <property type="entry name" value="Helicase_C-like"/>
</dbReference>
<evidence type="ECO:0000256" key="5">
    <source>
        <dbReference type="ARBA" id="ARBA00022840"/>
    </source>
</evidence>
<dbReference type="InterPro" id="IPR026362">
    <property type="entry name" value="DEXH_lig_assoc"/>
</dbReference>
<dbReference type="GO" id="GO:0016887">
    <property type="term" value="F:ATP hydrolysis activity"/>
    <property type="evidence" value="ECO:0007669"/>
    <property type="project" value="TreeGrafter"/>
</dbReference>
<dbReference type="GO" id="GO:0005524">
    <property type="term" value="F:ATP binding"/>
    <property type="evidence" value="ECO:0007669"/>
    <property type="project" value="UniProtKB-KW"/>
</dbReference>
<accession>A0A4Q9H3R6</accession>
<dbReference type="Pfam" id="PF08494">
    <property type="entry name" value="DEAD_assoc"/>
    <property type="match status" value="1"/>
</dbReference>
<keyword evidence="6" id="KW-0238">DNA-binding</keyword>
<dbReference type="PANTHER" id="PTHR47962">
    <property type="entry name" value="ATP-DEPENDENT HELICASE LHR-RELATED-RELATED"/>
    <property type="match status" value="1"/>
</dbReference>
<evidence type="ECO:0000256" key="1">
    <source>
        <dbReference type="ARBA" id="ARBA00022741"/>
    </source>
</evidence>
<evidence type="ECO:0000313" key="13">
    <source>
        <dbReference type="Proteomes" id="UP000292120"/>
    </source>
</evidence>
<dbReference type="InterPro" id="IPR011545">
    <property type="entry name" value="DEAD/DEAH_box_helicase_dom"/>
</dbReference>
<dbReference type="Pfam" id="PF19306">
    <property type="entry name" value="WHD_Lhr"/>
    <property type="match status" value="1"/>
</dbReference>
<protein>
    <submittedName>
        <fullName evidence="12">Ligase-associated DNA damage response DEXH box helicase</fullName>
    </submittedName>
</protein>
<dbReference type="GO" id="GO:0003677">
    <property type="term" value="F:DNA binding"/>
    <property type="evidence" value="ECO:0007669"/>
    <property type="project" value="UniProtKB-KW"/>
</dbReference>
<dbReference type="SMART" id="SM00487">
    <property type="entry name" value="DEXDc"/>
    <property type="match status" value="1"/>
</dbReference>
<dbReference type="InterPro" id="IPR027417">
    <property type="entry name" value="P-loop_NTPase"/>
</dbReference>
<keyword evidence="2" id="KW-0227">DNA damage</keyword>
<evidence type="ECO:0000259" key="11">
    <source>
        <dbReference type="PROSITE" id="PS51194"/>
    </source>
</evidence>
<evidence type="ECO:0000256" key="4">
    <source>
        <dbReference type="ARBA" id="ARBA00022806"/>
    </source>
</evidence>
<dbReference type="AlphaFoldDB" id="A0A4Q9H3R6"/>
<dbReference type="GO" id="GO:0004386">
    <property type="term" value="F:helicase activity"/>
    <property type="evidence" value="ECO:0007669"/>
    <property type="project" value="UniProtKB-KW"/>
</dbReference>
<dbReference type="PIRSF" id="PIRSF037307">
    <property type="entry name" value="Lhr-like_helic_prd"/>
    <property type="match status" value="1"/>
</dbReference>
<dbReference type="Gene3D" id="3.40.50.300">
    <property type="entry name" value="P-loop containing nucleotide triphosphate hydrolases"/>
    <property type="match status" value="2"/>
</dbReference>
<comment type="caution">
    <text evidence="12">The sequence shown here is derived from an EMBL/GenBank/DDBJ whole genome shotgun (WGS) entry which is preliminary data.</text>
</comment>
<dbReference type="InterPro" id="IPR017170">
    <property type="entry name" value="Lhr-like"/>
</dbReference>
<comment type="similarity">
    <text evidence="9">Belongs to the Lhr helicase family. Lhr-Core subfamily.</text>
</comment>
<dbReference type="GO" id="GO:0016874">
    <property type="term" value="F:ligase activity"/>
    <property type="evidence" value="ECO:0007669"/>
    <property type="project" value="UniProtKB-KW"/>
</dbReference>
<dbReference type="OrthoDB" id="9815222at2"/>
<keyword evidence="4" id="KW-0347">Helicase</keyword>
<evidence type="ECO:0000256" key="2">
    <source>
        <dbReference type="ARBA" id="ARBA00022763"/>
    </source>
</evidence>
<evidence type="ECO:0000256" key="3">
    <source>
        <dbReference type="ARBA" id="ARBA00022801"/>
    </source>
</evidence>
<dbReference type="EMBL" id="SIXI01000003">
    <property type="protein sequence ID" value="TBO31096.1"/>
    <property type="molecule type" value="Genomic_DNA"/>
</dbReference>
<evidence type="ECO:0000256" key="9">
    <source>
        <dbReference type="ARBA" id="ARBA00093467"/>
    </source>
</evidence>
<sequence>MPRQPGPDTGIQAWMQQQGWQPAPFQREVWQALAEGRSGLLHANTGAGKTLAVWGGVLDLPWATLSGQAGQAGKAGLKALWITPMRALAADTLKALMPPLQALQPSWRAGLRTGDTPSSERARQDKAWPQVLVTTPESLSLMLSRADAREVLGGLGAVVVDEWHELLGNKRGVQVQLALARLRQWQPALRVWGLSATLGNPQQALQALLPASPPEGIDAAPAPCLVRGRLDKTLVVDTLLPDARTRLSWAGHLGTPMVAALAEALDGAGTALVFTNTRAQAELWYQMLLQARPDWAGLVALHHGSLDADVRSWVEEGLKTGALKAVVATSSLDLGVDFLPVERVVQIGSAKGVARLLQRAGRSGHAPGRPSRITLVPTHTLELVEAAAARRAALAGRVEARCAPEQPLDVLVQHLVTVALGGGFEPDALFEEVRRSHSYRALGREAFDWALDFAARGGDSLQAYPEHHRIAPDAQGLWRVPQDTPTGRLAARRHRMQVGTIVSDAAMQVRFLNGPRLGTVEEGFIARLRKGDCFVFAGRTLEFVRVQDMTAYVRRAEGRKPTVPRWQGGRMPLSSEMADAVLALLDEAAADAAWHEPEMQAARPMLAAQARLSRLPGSDRLLVEQHPSREGHHLWLYPFAGRLAHLGLAAVLAWRLARLQPRTFSLAVNDHGLELLCAEPWALTEHELRAALSPEQLMPDLMASLNAGELAQRRFREIARVAGLVFTGFPGAGKSARQVQASSSLYFEVFQKHDPANRLLLQAREEVLAHELDLARLQACLQRLQSLPMDWVQLPQPSPFSLPLMVERLRERLSTEKLSDRVARALKAMGVQEA</sequence>
<dbReference type="SUPFAM" id="SSF52540">
    <property type="entry name" value="P-loop containing nucleoside triphosphate hydrolases"/>
    <property type="match status" value="1"/>
</dbReference>
<evidence type="ECO:0000313" key="12">
    <source>
        <dbReference type="EMBL" id="TBO31096.1"/>
    </source>
</evidence>
<dbReference type="GO" id="GO:0006281">
    <property type="term" value="P:DNA repair"/>
    <property type="evidence" value="ECO:0007669"/>
    <property type="project" value="UniProtKB-KW"/>
</dbReference>
<dbReference type="Pfam" id="PF00270">
    <property type="entry name" value="DEAD"/>
    <property type="match status" value="1"/>
</dbReference>
<dbReference type="PROSITE" id="PS51194">
    <property type="entry name" value="HELICASE_CTER"/>
    <property type="match status" value="1"/>
</dbReference>
<keyword evidence="7" id="KW-0234">DNA repair</keyword>
<evidence type="ECO:0000256" key="8">
    <source>
        <dbReference type="ARBA" id="ARBA00023235"/>
    </source>
</evidence>
<dbReference type="PANTHER" id="PTHR47962:SF3">
    <property type="entry name" value="LARGE ATP-DEPENDENT HELICASE-RELATED PROTEIN"/>
    <property type="match status" value="1"/>
</dbReference>
<dbReference type="Proteomes" id="UP000292120">
    <property type="component" value="Unassembled WGS sequence"/>
</dbReference>
<keyword evidence="5" id="KW-0067">ATP-binding</keyword>
<dbReference type="PROSITE" id="PS51192">
    <property type="entry name" value="HELICASE_ATP_BIND_1"/>
    <property type="match status" value="1"/>
</dbReference>
<dbReference type="InterPro" id="IPR045628">
    <property type="entry name" value="Lhr_WH_dom"/>
</dbReference>
<keyword evidence="8" id="KW-0413">Isomerase</keyword>
<dbReference type="InterPro" id="IPR052511">
    <property type="entry name" value="ATP-dep_Helicase"/>
</dbReference>
<dbReference type="Pfam" id="PF00271">
    <property type="entry name" value="Helicase_C"/>
    <property type="match status" value="1"/>
</dbReference>
<dbReference type="InterPro" id="IPR013701">
    <property type="entry name" value="Lhr-like_DEAD/DEAH_assoc"/>
</dbReference>
<keyword evidence="12" id="KW-0436">Ligase</keyword>
<gene>
    <name evidence="12" type="ORF">EYS42_07540</name>
</gene>
<dbReference type="CDD" id="cd18796">
    <property type="entry name" value="SF2_C_LHR"/>
    <property type="match status" value="1"/>
</dbReference>
<dbReference type="RefSeq" id="WP_130967444.1">
    <property type="nucleotide sequence ID" value="NZ_SIXI01000003.1"/>
</dbReference>
<proteinExistence type="inferred from homology"/>
<keyword evidence="3" id="KW-0378">Hydrolase</keyword>
<name>A0A4Q9H3R6_9BURK</name>
<evidence type="ECO:0000256" key="6">
    <source>
        <dbReference type="ARBA" id="ARBA00023125"/>
    </source>
</evidence>
<reference evidence="12 13" key="1">
    <citation type="submission" date="2019-02" db="EMBL/GenBank/DDBJ databases">
        <title>Aquabacterium sp. strain KMB7.</title>
        <authorList>
            <person name="Chen W.-M."/>
        </authorList>
    </citation>
    <scope>NUCLEOTIDE SEQUENCE [LARGE SCALE GENOMIC DNA]</scope>
    <source>
        <strain evidence="12 13">KMB7</strain>
    </source>
</reference>
<dbReference type="NCBIfam" id="TIGR04121">
    <property type="entry name" value="DEXH_lig_assoc"/>
    <property type="match status" value="1"/>
</dbReference>
<keyword evidence="1" id="KW-0547">Nucleotide-binding</keyword>
<feature type="domain" description="Helicase C-terminal" evidence="11">
    <location>
        <begin position="260"/>
        <end position="411"/>
    </location>
</feature>